<sequence>MTSPPTALSPNLGSSTSPSSITTHEHAGKLDQLDPSAQAAAAASWPQRYFGPAKDVHITFDQPSPEQMMQQQMLNQSRLLMQNMAARDLAAAENNNFA</sequence>
<keyword evidence="3" id="KW-1185">Reference proteome</keyword>
<name>A0A9P6LVB2_9FUNG</name>
<organism evidence="2 3">
    <name type="scientific">Modicella reniformis</name>
    <dbReference type="NCBI Taxonomy" id="1440133"/>
    <lineage>
        <taxon>Eukaryota</taxon>
        <taxon>Fungi</taxon>
        <taxon>Fungi incertae sedis</taxon>
        <taxon>Mucoromycota</taxon>
        <taxon>Mortierellomycotina</taxon>
        <taxon>Mortierellomycetes</taxon>
        <taxon>Mortierellales</taxon>
        <taxon>Mortierellaceae</taxon>
        <taxon>Modicella</taxon>
    </lineage>
</organism>
<dbReference type="AlphaFoldDB" id="A0A9P6LVB2"/>
<feature type="region of interest" description="Disordered" evidence="1">
    <location>
        <begin position="1"/>
        <end position="38"/>
    </location>
</feature>
<dbReference type="Proteomes" id="UP000749646">
    <property type="component" value="Unassembled WGS sequence"/>
</dbReference>
<gene>
    <name evidence="2" type="ORF">BGZ65_012344</name>
</gene>
<accession>A0A9P6LVB2</accession>
<evidence type="ECO:0000313" key="2">
    <source>
        <dbReference type="EMBL" id="KAF9944252.1"/>
    </source>
</evidence>
<dbReference type="EMBL" id="JAAAHW010008476">
    <property type="protein sequence ID" value="KAF9944252.1"/>
    <property type="molecule type" value="Genomic_DNA"/>
</dbReference>
<feature type="non-terminal residue" evidence="2">
    <location>
        <position position="98"/>
    </location>
</feature>
<evidence type="ECO:0000313" key="3">
    <source>
        <dbReference type="Proteomes" id="UP000749646"/>
    </source>
</evidence>
<feature type="compositionally biased region" description="Polar residues" evidence="1">
    <location>
        <begin position="1"/>
        <end position="13"/>
    </location>
</feature>
<proteinExistence type="predicted"/>
<comment type="caution">
    <text evidence="2">The sequence shown here is derived from an EMBL/GenBank/DDBJ whole genome shotgun (WGS) entry which is preliminary data.</text>
</comment>
<protein>
    <submittedName>
        <fullName evidence="2">Uncharacterized protein</fullName>
    </submittedName>
</protein>
<reference evidence="2" key="1">
    <citation type="journal article" date="2020" name="Fungal Divers.">
        <title>Resolving the Mortierellaceae phylogeny through synthesis of multi-gene phylogenetics and phylogenomics.</title>
        <authorList>
            <person name="Vandepol N."/>
            <person name="Liber J."/>
            <person name="Desiro A."/>
            <person name="Na H."/>
            <person name="Kennedy M."/>
            <person name="Barry K."/>
            <person name="Grigoriev I.V."/>
            <person name="Miller A.N."/>
            <person name="O'Donnell K."/>
            <person name="Stajich J.E."/>
            <person name="Bonito G."/>
        </authorList>
    </citation>
    <scope>NUCLEOTIDE SEQUENCE</scope>
    <source>
        <strain evidence="2">MES-2147</strain>
    </source>
</reference>
<feature type="compositionally biased region" description="Basic and acidic residues" evidence="1">
    <location>
        <begin position="23"/>
        <end position="32"/>
    </location>
</feature>
<evidence type="ECO:0000256" key="1">
    <source>
        <dbReference type="SAM" id="MobiDB-lite"/>
    </source>
</evidence>